<comment type="caution">
    <text evidence="8">The sequence shown here is derived from an EMBL/GenBank/DDBJ whole genome shotgun (WGS) entry which is preliminary data.</text>
</comment>
<dbReference type="Pfam" id="PF11104">
    <property type="entry name" value="PilM_2"/>
    <property type="match status" value="1"/>
</dbReference>
<evidence type="ECO:0000256" key="5">
    <source>
        <dbReference type="ARBA" id="ARBA00030019"/>
    </source>
</evidence>
<evidence type="ECO:0000256" key="3">
    <source>
        <dbReference type="ARBA" id="ARBA00017249"/>
    </source>
</evidence>
<dbReference type="AlphaFoldDB" id="A0A4Y7R9N8"/>
<evidence type="ECO:0000256" key="6">
    <source>
        <dbReference type="ARBA" id="ARBA00030945"/>
    </source>
</evidence>
<dbReference type="RefSeq" id="WP_190240488.1">
    <property type="nucleotide sequence ID" value="NZ_QFGA01000002.1"/>
</dbReference>
<keyword evidence="4" id="KW-0346">Stress response</keyword>
<dbReference type="InterPro" id="IPR043129">
    <property type="entry name" value="ATPase_NBD"/>
</dbReference>
<dbReference type="InterPro" id="IPR018181">
    <property type="entry name" value="Heat_shock_70_CS"/>
</dbReference>
<name>A0A4Y7R9N8_9FIRM</name>
<evidence type="ECO:0000256" key="4">
    <source>
        <dbReference type="ARBA" id="ARBA00023016"/>
    </source>
</evidence>
<evidence type="ECO:0000256" key="2">
    <source>
        <dbReference type="ARBA" id="ARBA00014415"/>
    </source>
</evidence>
<dbReference type="SUPFAM" id="SSF53067">
    <property type="entry name" value="Actin-like ATPase domain"/>
    <property type="match status" value="1"/>
</dbReference>
<dbReference type="EMBL" id="QFGA01000002">
    <property type="protein sequence ID" value="TEB05429.1"/>
    <property type="molecule type" value="Genomic_DNA"/>
</dbReference>
<reference evidence="8 9" key="1">
    <citation type="journal article" date="2018" name="Environ. Microbiol.">
        <title>Novel energy conservation strategies and behaviour of Pelotomaculum schinkii driving syntrophic propionate catabolism.</title>
        <authorList>
            <person name="Hidalgo-Ahumada C.A.P."/>
            <person name="Nobu M.K."/>
            <person name="Narihiro T."/>
            <person name="Tamaki H."/>
            <person name="Liu W.T."/>
            <person name="Kamagata Y."/>
            <person name="Stams A.J.M."/>
            <person name="Imachi H."/>
            <person name="Sousa D.Z."/>
        </authorList>
    </citation>
    <scope>NUCLEOTIDE SEQUENCE [LARGE SCALE GENOMIC DNA]</scope>
    <source>
        <strain evidence="8 9">HH</strain>
    </source>
</reference>
<dbReference type="PROSITE" id="PS00329">
    <property type="entry name" value="HSP70_2"/>
    <property type="match status" value="1"/>
</dbReference>
<evidence type="ECO:0000313" key="8">
    <source>
        <dbReference type="EMBL" id="TEB05429.1"/>
    </source>
</evidence>
<dbReference type="InterPro" id="IPR005883">
    <property type="entry name" value="PilM"/>
</dbReference>
<evidence type="ECO:0000256" key="1">
    <source>
        <dbReference type="ARBA" id="ARBA00007381"/>
    </source>
</evidence>
<dbReference type="NCBIfam" id="TIGR02529">
    <property type="entry name" value="EutJ"/>
    <property type="match status" value="1"/>
</dbReference>
<dbReference type="InterPro" id="IPR050696">
    <property type="entry name" value="FtsA/MreB"/>
</dbReference>
<sequence length="283" mass="29615">MSQLEQANALISNLAQRMSGKPVLGTQSCVYLGVDIGTANVISVAVNNDGNPLAGEITAAHVVREGMVVDYFNAVQLVSRQIETLQERLGMDLSVAASAIPPGTENGNGKVTKNILEAVGLEVVTIIDEPTAAALVLGIENGVVVDVGGGTTGISIIKEGRVIYTGDEPTGGFQLDLVIAGGLGISIEEAEAKKREPNLQKSLLPVVRPVFEKVASITRKHLNGYETDALYLVGGTCAFPGFAGLMEKETGIKVYLPEMPLLVTPLGIALACKQIHGKEKQGS</sequence>
<protein>
    <recommendedName>
        <fullName evidence="2">Chaperone protein DnaK</fullName>
    </recommendedName>
    <alternativeName>
        <fullName evidence="3">Chaperone protein dnaK</fullName>
    </alternativeName>
    <alternativeName>
        <fullName evidence="7">HSP70</fullName>
    </alternativeName>
    <alternativeName>
        <fullName evidence="6">Heat shock 70 kDa protein</fullName>
    </alternativeName>
    <alternativeName>
        <fullName evidence="5">Heat shock protein 70</fullName>
    </alternativeName>
</protein>
<evidence type="ECO:0000256" key="7">
    <source>
        <dbReference type="ARBA" id="ARBA00033103"/>
    </source>
</evidence>
<dbReference type="Proteomes" id="UP000298324">
    <property type="component" value="Unassembled WGS sequence"/>
</dbReference>
<dbReference type="NCBIfam" id="NF011660">
    <property type="entry name" value="PRK15080.1"/>
    <property type="match status" value="1"/>
</dbReference>
<organism evidence="8 9">
    <name type="scientific">Pelotomaculum schinkii</name>
    <dbReference type="NCBI Taxonomy" id="78350"/>
    <lineage>
        <taxon>Bacteria</taxon>
        <taxon>Bacillati</taxon>
        <taxon>Bacillota</taxon>
        <taxon>Clostridia</taxon>
        <taxon>Eubacteriales</taxon>
        <taxon>Desulfotomaculaceae</taxon>
        <taxon>Pelotomaculum</taxon>
    </lineage>
</organism>
<keyword evidence="9" id="KW-1185">Reference proteome</keyword>
<dbReference type="PANTHER" id="PTHR32432:SF3">
    <property type="entry name" value="ETHANOLAMINE UTILIZATION PROTEIN EUTJ"/>
    <property type="match status" value="1"/>
</dbReference>
<dbReference type="PANTHER" id="PTHR32432">
    <property type="entry name" value="CELL DIVISION PROTEIN FTSA-RELATED"/>
    <property type="match status" value="1"/>
</dbReference>
<comment type="similarity">
    <text evidence="1">Belongs to the heat shock protein 70 family.</text>
</comment>
<evidence type="ECO:0000313" key="9">
    <source>
        <dbReference type="Proteomes" id="UP000298324"/>
    </source>
</evidence>
<gene>
    <name evidence="8" type="primary">dnaK_2</name>
    <name evidence="8" type="ORF">Psch_02470</name>
</gene>
<dbReference type="Gene3D" id="3.30.420.40">
    <property type="match status" value="2"/>
</dbReference>
<accession>A0A4Y7R9N8</accession>
<dbReference type="InterPro" id="IPR013366">
    <property type="entry name" value="EutJ"/>
</dbReference>
<proteinExistence type="inferred from homology"/>